<comment type="caution">
    <text evidence="1">The sequence shown here is derived from an EMBL/GenBank/DDBJ whole genome shotgun (WGS) entry which is preliminary data.</text>
</comment>
<evidence type="ECO:0000313" key="1">
    <source>
        <dbReference type="EMBL" id="GIP55267.1"/>
    </source>
</evidence>
<sequence>MNTTIERLEQERDSVAEVLTCWADLAAREEERGENEQAQVLTNRGADLALFRMLLHECTVSIYLVEPLPHLRTLFHIADTCELEHARDAGLAKQARDCIFALMSGLQARDSDRIVDALCDILMATEAVDAELGAVRQEYEKIKE</sequence>
<organism evidence="1 2">
    <name type="scientific">Paenibacillus vini</name>
    <dbReference type="NCBI Taxonomy" id="1476024"/>
    <lineage>
        <taxon>Bacteria</taxon>
        <taxon>Bacillati</taxon>
        <taxon>Bacillota</taxon>
        <taxon>Bacilli</taxon>
        <taxon>Bacillales</taxon>
        <taxon>Paenibacillaceae</taxon>
        <taxon>Paenibacillus</taxon>
    </lineage>
</organism>
<evidence type="ECO:0000313" key="2">
    <source>
        <dbReference type="Proteomes" id="UP000679992"/>
    </source>
</evidence>
<dbReference type="Proteomes" id="UP000679992">
    <property type="component" value="Unassembled WGS sequence"/>
</dbReference>
<dbReference type="EMBL" id="BOSL01000017">
    <property type="protein sequence ID" value="GIP55267.1"/>
    <property type="molecule type" value="Genomic_DNA"/>
</dbReference>
<name>A0ABQ4MH33_9BACL</name>
<keyword evidence="2" id="KW-1185">Reference proteome</keyword>
<proteinExistence type="predicted"/>
<protein>
    <submittedName>
        <fullName evidence="1">Uncharacterized protein</fullName>
    </submittedName>
</protein>
<dbReference type="RefSeq" id="WP_213656287.1">
    <property type="nucleotide sequence ID" value="NZ_BOSL01000017.1"/>
</dbReference>
<reference evidence="1 2" key="1">
    <citation type="submission" date="2021-03" db="EMBL/GenBank/DDBJ databases">
        <title>Antimicrobial resistance genes in bacteria isolated from Japanese honey, and their potential for conferring macrolide and lincosamide resistance in the American foulbrood pathogen Paenibacillus larvae.</title>
        <authorList>
            <person name="Okamoto M."/>
            <person name="Kumagai M."/>
            <person name="Kanamori H."/>
            <person name="Takamatsu D."/>
        </authorList>
    </citation>
    <scope>NUCLEOTIDE SEQUENCE [LARGE SCALE GENOMIC DNA]</scope>
    <source>
        <strain evidence="1 2">J42TS3</strain>
    </source>
</reference>
<gene>
    <name evidence="1" type="ORF">J42TS3_43020</name>
</gene>
<accession>A0ABQ4MH33</accession>